<proteinExistence type="predicted"/>
<dbReference type="Pfam" id="PF04972">
    <property type="entry name" value="BON"/>
    <property type="match status" value="1"/>
</dbReference>
<dbReference type="PIRSF" id="PIRSF036990">
    <property type="entry name" value="UCP036990_CBS_BON"/>
    <property type="match status" value="1"/>
</dbReference>
<reference evidence="5 6" key="1">
    <citation type="submission" date="2020-08" db="EMBL/GenBank/DDBJ databases">
        <title>Sequencing the genomes of 1000 actinobacteria strains.</title>
        <authorList>
            <person name="Klenk H.-P."/>
        </authorList>
    </citation>
    <scope>NUCLEOTIDE SEQUENCE [LARGE SCALE GENOMIC DNA]</scope>
    <source>
        <strain evidence="5 6">DSM 43851</strain>
    </source>
</reference>
<protein>
    <submittedName>
        <fullName evidence="5">CBS domain-containing protein</fullName>
    </submittedName>
</protein>
<dbReference type="SUPFAM" id="SSF54631">
    <property type="entry name" value="CBS-domain pair"/>
    <property type="match status" value="1"/>
</dbReference>
<dbReference type="Pfam" id="PF00571">
    <property type="entry name" value="CBS"/>
    <property type="match status" value="2"/>
</dbReference>
<dbReference type="Gene3D" id="3.30.1340.30">
    <property type="match status" value="1"/>
</dbReference>
<dbReference type="CDD" id="cd04586">
    <property type="entry name" value="CBS_pair_BON_assoc"/>
    <property type="match status" value="1"/>
</dbReference>
<dbReference type="InterPro" id="IPR046342">
    <property type="entry name" value="CBS_dom_sf"/>
</dbReference>
<dbReference type="SMART" id="SM00116">
    <property type="entry name" value="CBS"/>
    <property type="match status" value="2"/>
</dbReference>
<gene>
    <name evidence="5" type="ORF">BJ998_009317</name>
</gene>
<evidence type="ECO:0000313" key="6">
    <source>
        <dbReference type="Proteomes" id="UP000585638"/>
    </source>
</evidence>
<dbReference type="InterPro" id="IPR051257">
    <property type="entry name" value="Diverse_CBS-Domain"/>
</dbReference>
<sequence length="247" mass="27052">MKRQIVTGEEKTVKHREINTVMATDVAVVHGDTPFKDVVALLAERHISGVPVLGPEQRVVGIVSESDLLHGTTEHHKTFFGRHEHQPHSVAADVMSSPAVCVHPDTTVAHAAKLLAEEGVRRLPVVDADGRLVGIVSRRDVLSVFLRSDKDLREEILDEVFGRTLWMDPGEVSVEVHSGVATLRGQVETKALVDIAGSLTRGVDGVVDVHNHLTHARDDARIDRAHGKFVEFDHEPLKPMPHRGGSL</sequence>
<dbReference type="RefSeq" id="WP_184870521.1">
    <property type="nucleotide sequence ID" value="NZ_BAAAWY010000021.1"/>
</dbReference>
<dbReference type="Gene3D" id="3.10.580.10">
    <property type="entry name" value="CBS-domain"/>
    <property type="match status" value="1"/>
</dbReference>
<feature type="domain" description="CBS" evidence="4">
    <location>
        <begin position="22"/>
        <end position="78"/>
    </location>
</feature>
<dbReference type="PANTHER" id="PTHR43080">
    <property type="entry name" value="CBS DOMAIN-CONTAINING PROTEIN CBSX3, MITOCHONDRIAL"/>
    <property type="match status" value="1"/>
</dbReference>
<organism evidence="5 6">
    <name type="scientific">Kutzneria kofuensis</name>
    <dbReference type="NCBI Taxonomy" id="103725"/>
    <lineage>
        <taxon>Bacteria</taxon>
        <taxon>Bacillati</taxon>
        <taxon>Actinomycetota</taxon>
        <taxon>Actinomycetes</taxon>
        <taxon>Pseudonocardiales</taxon>
        <taxon>Pseudonocardiaceae</taxon>
        <taxon>Kutzneria</taxon>
    </lineage>
</organism>
<dbReference type="EMBL" id="JACHIR010000005">
    <property type="protein sequence ID" value="MBB5898058.1"/>
    <property type="molecule type" value="Genomic_DNA"/>
</dbReference>
<dbReference type="Proteomes" id="UP000585638">
    <property type="component" value="Unassembled WGS sequence"/>
</dbReference>
<keyword evidence="6" id="KW-1185">Reference proteome</keyword>
<comment type="caution">
    <text evidence="5">The sequence shown here is derived from an EMBL/GenBank/DDBJ whole genome shotgun (WGS) entry which is preliminary data.</text>
</comment>
<evidence type="ECO:0000256" key="1">
    <source>
        <dbReference type="ARBA" id="ARBA00023122"/>
    </source>
</evidence>
<name>A0A7W9NN50_9PSEU</name>
<evidence type="ECO:0000313" key="5">
    <source>
        <dbReference type="EMBL" id="MBB5898058.1"/>
    </source>
</evidence>
<accession>A0A7W9NN50</accession>
<dbReference type="InterPro" id="IPR017080">
    <property type="entry name" value="UCP036990_CBS_BON"/>
</dbReference>
<evidence type="ECO:0000259" key="4">
    <source>
        <dbReference type="PROSITE" id="PS51371"/>
    </source>
</evidence>
<dbReference type="InterPro" id="IPR007055">
    <property type="entry name" value="BON_dom"/>
</dbReference>
<evidence type="ECO:0000259" key="3">
    <source>
        <dbReference type="PROSITE" id="PS50914"/>
    </source>
</evidence>
<evidence type="ECO:0000256" key="2">
    <source>
        <dbReference type="PROSITE-ProRule" id="PRU00703"/>
    </source>
</evidence>
<keyword evidence="1 2" id="KW-0129">CBS domain</keyword>
<dbReference type="AlphaFoldDB" id="A0A7W9NN50"/>
<dbReference type="InterPro" id="IPR000644">
    <property type="entry name" value="CBS_dom"/>
</dbReference>
<dbReference type="PANTHER" id="PTHR43080:SF29">
    <property type="entry name" value="OS02G0818000 PROTEIN"/>
    <property type="match status" value="1"/>
</dbReference>
<feature type="domain" description="BON" evidence="3">
    <location>
        <begin position="148"/>
        <end position="217"/>
    </location>
</feature>
<dbReference type="PROSITE" id="PS51371">
    <property type="entry name" value="CBS"/>
    <property type="match status" value="2"/>
</dbReference>
<feature type="domain" description="CBS" evidence="4">
    <location>
        <begin position="95"/>
        <end position="152"/>
    </location>
</feature>
<dbReference type="PROSITE" id="PS50914">
    <property type="entry name" value="BON"/>
    <property type="match status" value="1"/>
</dbReference>